<reference evidence="3 4" key="1">
    <citation type="submission" date="2016-06" db="EMBL/GenBank/DDBJ databases">
        <authorList>
            <person name="Kjaerup R.B."/>
            <person name="Dalgaard T.S."/>
            <person name="Juul-Madsen H.R."/>
        </authorList>
    </citation>
    <scope>NUCLEOTIDE SEQUENCE [LARGE SCALE GENOMIC DNA]</scope>
    <source>
        <strain evidence="3 4">DSM 16361</strain>
    </source>
</reference>
<evidence type="ECO:0000259" key="2">
    <source>
        <dbReference type="PROSITE" id="PS00662"/>
    </source>
</evidence>
<dbReference type="OrthoDB" id="5790493at2"/>
<dbReference type="PANTHER" id="PTHR30486:SF12">
    <property type="entry name" value="TYPE IV PILUS ATPASE PILU"/>
    <property type="match status" value="1"/>
</dbReference>
<dbReference type="Gene3D" id="3.30.450.90">
    <property type="match status" value="1"/>
</dbReference>
<dbReference type="InterPro" id="IPR001482">
    <property type="entry name" value="T2SS/T4SS_dom"/>
</dbReference>
<name>A0A238D6E0_THIDL</name>
<dbReference type="InterPro" id="IPR050921">
    <property type="entry name" value="T4SS_GSP_E_ATPase"/>
</dbReference>
<dbReference type="Pfam" id="PF00437">
    <property type="entry name" value="T2SSE"/>
    <property type="match status" value="1"/>
</dbReference>
<dbReference type="PANTHER" id="PTHR30486">
    <property type="entry name" value="TWITCHING MOTILITY PROTEIN PILT"/>
    <property type="match status" value="1"/>
</dbReference>
<evidence type="ECO:0000256" key="1">
    <source>
        <dbReference type="ARBA" id="ARBA00006611"/>
    </source>
</evidence>
<comment type="similarity">
    <text evidence="1">Belongs to the GSP E family.</text>
</comment>
<gene>
    <name evidence="3" type="primary">pilU</name>
    <name evidence="3" type="ORF">THIARS_70518</name>
</gene>
<dbReference type="Proteomes" id="UP000214566">
    <property type="component" value="Unassembled WGS sequence"/>
</dbReference>
<feature type="domain" description="Bacterial type II secretion system protein E" evidence="2">
    <location>
        <begin position="194"/>
        <end position="208"/>
    </location>
</feature>
<dbReference type="Gene3D" id="3.40.50.300">
    <property type="entry name" value="P-loop containing nucleotide triphosphate hydrolases"/>
    <property type="match status" value="1"/>
</dbReference>
<dbReference type="RefSeq" id="WP_094161153.1">
    <property type="nucleotide sequence ID" value="NZ_LT592171.1"/>
</dbReference>
<dbReference type="SUPFAM" id="SSF52540">
    <property type="entry name" value="P-loop containing nucleoside triphosphate hydrolases"/>
    <property type="match status" value="1"/>
</dbReference>
<dbReference type="PROSITE" id="PS00662">
    <property type="entry name" value="T2SP_E"/>
    <property type="match status" value="1"/>
</dbReference>
<keyword evidence="4" id="KW-1185">Reference proteome</keyword>
<sequence length="384" mass="42004">MSTMERLFKLMAEKKASDIYISPHAPILIRINGQAVAINRQVLTPEDPPKLLSEIVEPKHVQRLHDEGELNLGLSRSGIGSFRLSAFIQRGSVAMVIRYIPSDIPALESLNLPGVMADLVMEKHGLILMVGSTGSGKSTSLAAMLDHRNARMTGHILTLEEPIEYLFRNKKSIVNQREVGIDAKTLSLGLKNALRQAPDCIMIGEIRDTETMTAALNYALSGHLCLATLHANNSYQALNRILGFFPLDMRPALLSDLSAGLRAVVSQRLLRATAGGLIPAVEVMLNTPLIRELIVKGDFSTIKDTMEKTMAEGSQTFEQCLARMVVEGQVSREEALAYADSPTNLMWRLQNDFSTRPSSQAPASAALDSDEPSFREISLDLGNG</sequence>
<dbReference type="GO" id="GO:0016887">
    <property type="term" value="F:ATP hydrolysis activity"/>
    <property type="evidence" value="ECO:0007669"/>
    <property type="project" value="InterPro"/>
</dbReference>
<dbReference type="CDD" id="cd01131">
    <property type="entry name" value="PilT"/>
    <property type="match status" value="1"/>
</dbReference>
<protein>
    <submittedName>
        <fullName evidence="3">Twitching motility protein</fullName>
    </submittedName>
</protein>
<evidence type="ECO:0000313" key="4">
    <source>
        <dbReference type="Proteomes" id="UP000214566"/>
    </source>
</evidence>
<dbReference type="InterPro" id="IPR027417">
    <property type="entry name" value="P-loop_NTPase"/>
</dbReference>
<accession>A0A238D6E0</accession>
<dbReference type="NCBIfam" id="TIGR01420">
    <property type="entry name" value="pilT_fam"/>
    <property type="match status" value="1"/>
</dbReference>
<dbReference type="InterPro" id="IPR006321">
    <property type="entry name" value="PilT/PilU"/>
</dbReference>
<organism evidence="3 4">
    <name type="scientific">Thiomonas delicata</name>
    <name type="common">Thiomonas cuprina</name>
    <dbReference type="NCBI Taxonomy" id="364030"/>
    <lineage>
        <taxon>Bacteria</taxon>
        <taxon>Pseudomonadati</taxon>
        <taxon>Pseudomonadota</taxon>
        <taxon>Betaproteobacteria</taxon>
        <taxon>Burkholderiales</taxon>
        <taxon>Thiomonas</taxon>
    </lineage>
</organism>
<dbReference type="GO" id="GO:0005524">
    <property type="term" value="F:ATP binding"/>
    <property type="evidence" value="ECO:0007669"/>
    <property type="project" value="InterPro"/>
</dbReference>
<evidence type="ECO:0000313" key="3">
    <source>
        <dbReference type="EMBL" id="SBP88898.1"/>
    </source>
</evidence>
<proteinExistence type="inferred from homology"/>
<dbReference type="AlphaFoldDB" id="A0A238D6E0"/>
<dbReference type="EMBL" id="FLMQ01000056">
    <property type="protein sequence ID" value="SBP88898.1"/>
    <property type="molecule type" value="Genomic_DNA"/>
</dbReference>